<feature type="transmembrane region" description="Helical" evidence="2">
    <location>
        <begin position="455"/>
        <end position="474"/>
    </location>
</feature>
<evidence type="ECO:0000256" key="1">
    <source>
        <dbReference type="SAM" id="MobiDB-lite"/>
    </source>
</evidence>
<feature type="transmembrane region" description="Helical" evidence="2">
    <location>
        <begin position="188"/>
        <end position="216"/>
    </location>
</feature>
<dbReference type="RefSeq" id="WP_212008510.1">
    <property type="nucleotide sequence ID" value="NZ_JAAFYZ010000019.1"/>
</dbReference>
<organism evidence="3 4">
    <name type="scientific">Catenulispora pinistramenti</name>
    <dbReference type="NCBI Taxonomy" id="2705254"/>
    <lineage>
        <taxon>Bacteria</taxon>
        <taxon>Bacillati</taxon>
        <taxon>Actinomycetota</taxon>
        <taxon>Actinomycetes</taxon>
        <taxon>Catenulisporales</taxon>
        <taxon>Catenulisporaceae</taxon>
        <taxon>Catenulispora</taxon>
    </lineage>
</organism>
<evidence type="ECO:0000313" key="3">
    <source>
        <dbReference type="EMBL" id="MBS2546870.1"/>
    </source>
</evidence>
<dbReference type="PANTHER" id="PTHR38454">
    <property type="entry name" value="INTEGRAL MEMBRANE PROTEIN-RELATED"/>
    <property type="match status" value="1"/>
</dbReference>
<accession>A0ABS5KLF5</accession>
<feature type="compositionally biased region" description="Gly residues" evidence="1">
    <location>
        <begin position="1040"/>
        <end position="1053"/>
    </location>
</feature>
<feature type="transmembrane region" description="Helical" evidence="2">
    <location>
        <begin position="509"/>
        <end position="529"/>
    </location>
</feature>
<keyword evidence="2" id="KW-0812">Transmembrane</keyword>
<feature type="transmembrane region" description="Helical" evidence="2">
    <location>
        <begin position="303"/>
        <end position="322"/>
    </location>
</feature>
<dbReference type="EMBL" id="JAAFYZ010000019">
    <property type="protein sequence ID" value="MBS2546870.1"/>
    <property type="molecule type" value="Genomic_DNA"/>
</dbReference>
<feature type="transmembrane region" description="Helical" evidence="2">
    <location>
        <begin position="541"/>
        <end position="562"/>
    </location>
</feature>
<evidence type="ECO:0000313" key="4">
    <source>
        <dbReference type="Proteomes" id="UP000730482"/>
    </source>
</evidence>
<dbReference type="InterPro" id="IPR018580">
    <property type="entry name" value="Uncharacterised_YfhO"/>
</dbReference>
<feature type="region of interest" description="Disordered" evidence="1">
    <location>
        <begin position="1032"/>
        <end position="1065"/>
    </location>
</feature>
<dbReference type="PANTHER" id="PTHR38454:SF1">
    <property type="entry name" value="INTEGRAL MEMBRANE PROTEIN"/>
    <property type="match status" value="1"/>
</dbReference>
<feature type="transmembrane region" description="Helical" evidence="2">
    <location>
        <begin position="113"/>
        <end position="131"/>
    </location>
</feature>
<gene>
    <name evidence="3" type="ORF">KGQ19_08305</name>
</gene>
<keyword evidence="2" id="KW-1133">Transmembrane helix</keyword>
<feature type="transmembrane region" description="Helical" evidence="2">
    <location>
        <begin position="372"/>
        <end position="396"/>
    </location>
</feature>
<sequence length="1065" mass="109366">MAVLAALYLAVGGIASQLAGRSVLADTDYMVRYGAYANAGFADSQSKNLMQSDVYSAEIPAEDLFAKGVKSGKAAAWDPYIVGGTPLGTNPNNALASPVTAPYYVLPSWLAPAYERLAEVLVGLVGLYLFLRRLKLSPPAALVGGMAYVSGAYMVAWQGWPQTRVGAFVPLVFWAVERCLQQRRFRDVAVLAVAVACLMLGGFPAVEGYALLTAGVYALVRTRKIGRLIGLGVGVAAGAGLAMFQLLPFAKFYSSWLIEGRGQSGSDHLDPVTFLTSFAPWAFGGVASNGQELWYLDRNAVEALGYVGAAVLVLVVVAVMAVRRGRILLPRGVWVFFVASAAVWMLLVYHGGWALAATQHVPVLRALFGANFIGRARCVTGLLLACLAAVGFEVVLRKRSEFVAAPASAAAVASSRGRFGQWVAVRLRIAPVARWAESASARWPRAWALAGRSAAPAWAALVVLAVGLEAWALVGQGRKLAVTEGANGYNGSDAASATRVAVATYNREIHSGLLLIGAAALLVGLLWLVSRFGGSVRRLGLVRVLAACGVVAMVAAEGTSFIGRFTPSADKSTFYPVTDTQEFLAANLGHSRYASTSEGSVLGTDSVYGLRALNGHAFLNSAFATLVKGMPGDPVPAPTRLAFSPDEAQATSPILDRLGVAYFTAAPSEPVFGTVHPAAGDGSSVDLQPNVPITVTLPVGDDVRALGLVPTSAADVFSYAPITSNDWIEVTVSDGAGTTTSKRLTEGIQTGVEFDVPLALDSPAQHGPRTATITLHTNKTTPLAVAAVAGAPALATVTDPGDGLKLVYAGSSVIYQRLNAMPRIRWADSSVVVSNAASRVNLLASGQLDASTVVLNSGTALPAPTLLASGTSSGTPAPGSAAADLAAASATVAGSASGTVDGAVTVTSDGMDSVGALVDNPTAGYLVVADSDQVGWSATVDGKPARLVPADQGLVAVSVPAGSHTVKLRYKSPDHGIGGYASAATAFALAGGVGAETWCSRRGRSTPWELAWMRARARRVAVVQPGGAGAVDAALPATDVGGGPPGAGPGDGDAPGPDVPEDASA</sequence>
<keyword evidence="2" id="KW-0472">Membrane</keyword>
<feature type="transmembrane region" description="Helical" evidence="2">
    <location>
        <begin position="334"/>
        <end position="352"/>
    </location>
</feature>
<feature type="transmembrane region" description="Helical" evidence="2">
    <location>
        <begin position="140"/>
        <end position="160"/>
    </location>
</feature>
<dbReference type="Proteomes" id="UP000730482">
    <property type="component" value="Unassembled WGS sequence"/>
</dbReference>
<proteinExistence type="predicted"/>
<name>A0ABS5KLF5_9ACTN</name>
<reference evidence="3 4" key="1">
    <citation type="submission" date="2020-02" db="EMBL/GenBank/DDBJ databases">
        <title>Acidophilic actinobacteria isolated from forest soil.</title>
        <authorList>
            <person name="Golinska P."/>
        </authorList>
    </citation>
    <scope>NUCLEOTIDE SEQUENCE [LARGE SCALE GENOMIC DNA]</scope>
    <source>
        <strain evidence="3 4">NL8</strain>
    </source>
</reference>
<keyword evidence="4" id="KW-1185">Reference proteome</keyword>
<evidence type="ECO:0000256" key="2">
    <source>
        <dbReference type="SAM" id="Phobius"/>
    </source>
</evidence>
<comment type="caution">
    <text evidence="3">The sequence shown here is derived from an EMBL/GenBank/DDBJ whole genome shotgun (WGS) entry which is preliminary data.</text>
</comment>
<feature type="transmembrane region" description="Helical" evidence="2">
    <location>
        <begin position="228"/>
        <end position="247"/>
    </location>
</feature>
<protein>
    <submittedName>
        <fullName evidence="3">Uncharacterized protein</fullName>
    </submittedName>
</protein>